<comment type="caution">
    <text evidence="4">The sequence shown here is derived from an EMBL/GenBank/DDBJ whole genome shotgun (WGS) entry which is preliminary data.</text>
</comment>
<dbReference type="Pfam" id="PF04203">
    <property type="entry name" value="Sortase"/>
    <property type="match status" value="1"/>
</dbReference>
<dbReference type="InterPro" id="IPR023365">
    <property type="entry name" value="Sortase_dom-sf"/>
</dbReference>
<feature type="region of interest" description="Disordered" evidence="2">
    <location>
        <begin position="189"/>
        <end position="208"/>
    </location>
</feature>
<dbReference type="NCBIfam" id="TIGR03784">
    <property type="entry name" value="marine_sortase"/>
    <property type="match status" value="1"/>
</dbReference>
<gene>
    <name evidence="4" type="ORF">HRJ53_06930</name>
</gene>
<dbReference type="InterPro" id="IPR041999">
    <property type="entry name" value="Sortase_D_1"/>
</dbReference>
<feature type="signal peptide" evidence="3">
    <location>
        <begin position="1"/>
        <end position="22"/>
    </location>
</feature>
<dbReference type="CDD" id="cd05828">
    <property type="entry name" value="Sortase_D_1"/>
    <property type="match status" value="1"/>
</dbReference>
<organism evidence="4 5">
    <name type="scientific">Candidatus Acidiferrum panamense</name>
    <dbReference type="NCBI Taxonomy" id="2741543"/>
    <lineage>
        <taxon>Bacteria</taxon>
        <taxon>Pseudomonadati</taxon>
        <taxon>Acidobacteriota</taxon>
        <taxon>Terriglobia</taxon>
        <taxon>Candidatus Acidiferrales</taxon>
        <taxon>Candidatus Acidiferrum</taxon>
    </lineage>
</organism>
<feature type="compositionally biased region" description="Polar residues" evidence="2">
    <location>
        <begin position="196"/>
        <end position="208"/>
    </location>
</feature>
<protein>
    <submittedName>
        <fullName evidence="4">Class GN sortase</fullName>
        <ecNumber evidence="4">3.4.22.-</ecNumber>
    </submittedName>
</protein>
<dbReference type="InterPro" id="IPR005754">
    <property type="entry name" value="Sortase"/>
</dbReference>
<evidence type="ECO:0000313" key="4">
    <source>
        <dbReference type="EMBL" id="MBA0084710.1"/>
    </source>
</evidence>
<dbReference type="EC" id="3.4.22.-" evidence="4"/>
<dbReference type="AlphaFoldDB" id="A0A7V8NNP1"/>
<dbReference type="NCBIfam" id="TIGR01076">
    <property type="entry name" value="sortase_fam"/>
    <property type="match status" value="1"/>
</dbReference>
<dbReference type="Proteomes" id="UP000567293">
    <property type="component" value="Unassembled WGS sequence"/>
</dbReference>
<evidence type="ECO:0000313" key="5">
    <source>
        <dbReference type="Proteomes" id="UP000567293"/>
    </source>
</evidence>
<dbReference type="GO" id="GO:0016787">
    <property type="term" value="F:hydrolase activity"/>
    <property type="evidence" value="ECO:0007669"/>
    <property type="project" value="UniProtKB-KW"/>
</dbReference>
<dbReference type="InterPro" id="IPR022445">
    <property type="entry name" value="Sortase_proteobact_type"/>
</dbReference>
<keyword evidence="5" id="KW-1185">Reference proteome</keyword>
<keyword evidence="1 4" id="KW-0378">Hydrolase</keyword>
<dbReference type="EMBL" id="JACDQQ010000677">
    <property type="protein sequence ID" value="MBA0084710.1"/>
    <property type="molecule type" value="Genomic_DNA"/>
</dbReference>
<name>A0A7V8NNP1_9BACT</name>
<dbReference type="Gene3D" id="2.40.260.10">
    <property type="entry name" value="Sortase"/>
    <property type="match status" value="1"/>
</dbReference>
<proteinExistence type="predicted"/>
<accession>A0A7V8NNP1</accession>
<keyword evidence="3" id="KW-0732">Signal</keyword>
<evidence type="ECO:0000256" key="2">
    <source>
        <dbReference type="SAM" id="MobiDB-lite"/>
    </source>
</evidence>
<dbReference type="SUPFAM" id="SSF63817">
    <property type="entry name" value="Sortase"/>
    <property type="match status" value="1"/>
</dbReference>
<feature type="chain" id="PRO_5031250770" evidence="3">
    <location>
        <begin position="23"/>
        <end position="208"/>
    </location>
</feature>
<evidence type="ECO:0000256" key="3">
    <source>
        <dbReference type="SAM" id="SignalP"/>
    </source>
</evidence>
<reference evidence="4" key="1">
    <citation type="submission" date="2020-06" db="EMBL/GenBank/DDBJ databases">
        <title>Legume-microbial interactions unlock mineral nutrients during tropical forest succession.</title>
        <authorList>
            <person name="Epihov D.Z."/>
        </authorList>
    </citation>
    <scope>NUCLEOTIDE SEQUENCE [LARGE SCALE GENOMIC DNA]</scope>
    <source>
        <strain evidence="4">Pan2503</strain>
    </source>
</reference>
<sequence length="208" mass="22873">MKPLRILVAMILFAGASLTARAMYLDAKANLAGVLIHRAWAKTAKTGAPQAPWPWADTHPVARLRIPRIGYDEIVLEGATPRTLAFGPARLFSGANLGEPGNVELAGHRTSWFRPLEALDAGDQIEVQWFDTRRHELRERTYTVNDIRIVSPEEVTSLAPRSDNALTLITCYPFGPSPRSPQRFLVLASPAGPSRSAETSRLANRAQL</sequence>
<evidence type="ECO:0000256" key="1">
    <source>
        <dbReference type="ARBA" id="ARBA00022801"/>
    </source>
</evidence>